<dbReference type="Gene3D" id="3.90.79.10">
    <property type="entry name" value="Nucleoside Triphosphate Pyrophosphohydrolase"/>
    <property type="match status" value="1"/>
</dbReference>
<dbReference type="RefSeq" id="WP_203743395.1">
    <property type="nucleotide sequence ID" value="NZ_BONF01000009.1"/>
</dbReference>
<gene>
    <name evidence="5" type="ORF">Cba03nite_14620</name>
</gene>
<dbReference type="InterPro" id="IPR015797">
    <property type="entry name" value="NUDIX_hydrolase-like_dom_sf"/>
</dbReference>
<dbReference type="EMBL" id="BONF01000009">
    <property type="protein sequence ID" value="GIF80113.1"/>
    <property type="molecule type" value="Genomic_DNA"/>
</dbReference>
<feature type="domain" description="Nudix hydrolase" evidence="4">
    <location>
        <begin position="4"/>
        <end position="133"/>
    </location>
</feature>
<evidence type="ECO:0000259" key="4">
    <source>
        <dbReference type="PROSITE" id="PS51462"/>
    </source>
</evidence>
<protein>
    <recommendedName>
        <fullName evidence="4">Nudix hydrolase domain-containing protein</fullName>
    </recommendedName>
</protein>
<dbReference type="Proteomes" id="UP000601223">
    <property type="component" value="Unassembled WGS sequence"/>
</dbReference>
<keyword evidence="3" id="KW-0460">Magnesium</keyword>
<accession>A0A8J3NHS5</accession>
<dbReference type="GO" id="GO:0016787">
    <property type="term" value="F:hydrolase activity"/>
    <property type="evidence" value="ECO:0007669"/>
    <property type="project" value="UniProtKB-KW"/>
</dbReference>
<comment type="caution">
    <text evidence="5">The sequence shown here is derived from an EMBL/GenBank/DDBJ whole genome shotgun (WGS) entry which is preliminary data.</text>
</comment>
<dbReference type="InterPro" id="IPR000086">
    <property type="entry name" value="NUDIX_hydrolase_dom"/>
</dbReference>
<sequence>MTDAPVELAAVMLVDRTGRLLLQLRDEHAPHYPNIWGLPGGHVEPGETPAEAAPRELLEETALRPEEPLRLFLSQPLPATNRLKHYFYGPTSAVQDDVVVGEGAAIIFVPAGEILDGREFTPGTAVALAQFLASDEYARLAARG</sequence>
<evidence type="ECO:0000256" key="3">
    <source>
        <dbReference type="ARBA" id="ARBA00022842"/>
    </source>
</evidence>
<keyword evidence="6" id="KW-1185">Reference proteome</keyword>
<evidence type="ECO:0000313" key="5">
    <source>
        <dbReference type="EMBL" id="GIF80113.1"/>
    </source>
</evidence>
<dbReference type="CDD" id="cd18882">
    <property type="entry name" value="NUDIX_Hydrolase"/>
    <property type="match status" value="1"/>
</dbReference>
<dbReference type="InterPro" id="IPR020476">
    <property type="entry name" value="Nudix_hydrolase"/>
</dbReference>
<dbReference type="PANTHER" id="PTHR43046:SF12">
    <property type="entry name" value="GDP-MANNOSE MANNOSYL HYDROLASE"/>
    <property type="match status" value="1"/>
</dbReference>
<dbReference type="Pfam" id="PF00293">
    <property type="entry name" value="NUDIX"/>
    <property type="match status" value="1"/>
</dbReference>
<keyword evidence="2" id="KW-0378">Hydrolase</keyword>
<dbReference type="AlphaFoldDB" id="A0A8J3NHS5"/>
<evidence type="ECO:0000256" key="2">
    <source>
        <dbReference type="ARBA" id="ARBA00022801"/>
    </source>
</evidence>
<dbReference type="PRINTS" id="PR00502">
    <property type="entry name" value="NUDIXFAMILY"/>
</dbReference>
<proteinExistence type="predicted"/>
<evidence type="ECO:0000313" key="6">
    <source>
        <dbReference type="Proteomes" id="UP000601223"/>
    </source>
</evidence>
<dbReference type="PROSITE" id="PS51462">
    <property type="entry name" value="NUDIX"/>
    <property type="match status" value="1"/>
</dbReference>
<comment type="cofactor">
    <cofactor evidence="1">
        <name>Mg(2+)</name>
        <dbReference type="ChEBI" id="CHEBI:18420"/>
    </cofactor>
</comment>
<evidence type="ECO:0000256" key="1">
    <source>
        <dbReference type="ARBA" id="ARBA00001946"/>
    </source>
</evidence>
<organism evidence="5 6">
    <name type="scientific">Catellatospora bangladeshensis</name>
    <dbReference type="NCBI Taxonomy" id="310355"/>
    <lineage>
        <taxon>Bacteria</taxon>
        <taxon>Bacillati</taxon>
        <taxon>Actinomycetota</taxon>
        <taxon>Actinomycetes</taxon>
        <taxon>Micromonosporales</taxon>
        <taxon>Micromonosporaceae</taxon>
        <taxon>Catellatospora</taxon>
    </lineage>
</organism>
<dbReference type="PANTHER" id="PTHR43046">
    <property type="entry name" value="GDP-MANNOSE MANNOSYL HYDROLASE"/>
    <property type="match status" value="1"/>
</dbReference>
<dbReference type="SUPFAM" id="SSF55811">
    <property type="entry name" value="Nudix"/>
    <property type="match status" value="1"/>
</dbReference>
<reference evidence="5 6" key="1">
    <citation type="submission" date="2021-01" db="EMBL/GenBank/DDBJ databases">
        <title>Whole genome shotgun sequence of Catellatospora bangladeshensis NBRC 107357.</title>
        <authorList>
            <person name="Komaki H."/>
            <person name="Tamura T."/>
        </authorList>
    </citation>
    <scope>NUCLEOTIDE SEQUENCE [LARGE SCALE GENOMIC DNA]</scope>
    <source>
        <strain evidence="5 6">NBRC 107357</strain>
    </source>
</reference>
<name>A0A8J3NHS5_9ACTN</name>